<name>A0A246BTM6_9DEIO</name>
<gene>
    <name evidence="2" type="ORF">CBQ26_00750</name>
</gene>
<organism evidence="2 3">
    <name type="scientific">Deinococcus indicus</name>
    <dbReference type="NCBI Taxonomy" id="223556"/>
    <lineage>
        <taxon>Bacteria</taxon>
        <taxon>Thermotogati</taxon>
        <taxon>Deinococcota</taxon>
        <taxon>Deinococci</taxon>
        <taxon>Deinococcales</taxon>
        <taxon>Deinococcaceae</taxon>
        <taxon>Deinococcus</taxon>
    </lineage>
</organism>
<feature type="compositionally biased region" description="Basic and acidic residues" evidence="1">
    <location>
        <begin position="91"/>
        <end position="104"/>
    </location>
</feature>
<reference evidence="2 3" key="1">
    <citation type="submission" date="2017-05" db="EMBL/GenBank/DDBJ databases">
        <title>De novo genome assembly of Deniococcus indicus strain DR1.</title>
        <authorList>
            <person name="Chauhan D."/>
            <person name="Yennamalli R.M."/>
            <person name="Priyadarshini R."/>
        </authorList>
    </citation>
    <scope>NUCLEOTIDE SEQUENCE [LARGE SCALE GENOMIC DNA]</scope>
    <source>
        <strain evidence="2 3">DR1</strain>
    </source>
</reference>
<evidence type="ECO:0000313" key="2">
    <source>
        <dbReference type="EMBL" id="OWL99021.1"/>
    </source>
</evidence>
<evidence type="ECO:0000313" key="3">
    <source>
        <dbReference type="Proteomes" id="UP000197208"/>
    </source>
</evidence>
<dbReference type="OrthoDB" id="9956270at2"/>
<proteinExistence type="predicted"/>
<evidence type="ECO:0000256" key="1">
    <source>
        <dbReference type="SAM" id="MobiDB-lite"/>
    </source>
</evidence>
<protein>
    <submittedName>
        <fullName evidence="2">Uncharacterized protein</fullName>
    </submittedName>
</protein>
<dbReference type="RefSeq" id="WP_088246713.1">
    <property type="nucleotide sequence ID" value="NZ_NHMK01000003.1"/>
</dbReference>
<dbReference type="EMBL" id="NHMK01000003">
    <property type="protein sequence ID" value="OWL99021.1"/>
    <property type="molecule type" value="Genomic_DNA"/>
</dbReference>
<sequence>MLDDLYVVADDRPPTTLRMLIAHAAEVRRSSNRIYPILDAVPDLDFTARRLLDALDEDTRDLHHAAQAFALACLRAARHRWPGTDKQATTRARDRLDEARRARENQQALKDLRRKVAQRPSPPPPPAMPTLLEIP</sequence>
<feature type="region of interest" description="Disordered" evidence="1">
    <location>
        <begin position="82"/>
        <end position="135"/>
    </location>
</feature>
<dbReference type="Proteomes" id="UP000197208">
    <property type="component" value="Unassembled WGS sequence"/>
</dbReference>
<accession>A0A246BTM6</accession>
<comment type="caution">
    <text evidence="2">The sequence shown here is derived from an EMBL/GenBank/DDBJ whole genome shotgun (WGS) entry which is preliminary data.</text>
</comment>
<keyword evidence="3" id="KW-1185">Reference proteome</keyword>
<dbReference type="AlphaFoldDB" id="A0A246BTM6"/>